<dbReference type="GO" id="GO:0003677">
    <property type="term" value="F:DNA binding"/>
    <property type="evidence" value="ECO:0007669"/>
    <property type="project" value="UniProtKB-KW"/>
</dbReference>
<feature type="domain" description="HAT C-terminal dimerisation" evidence="3">
    <location>
        <begin position="369"/>
        <end position="455"/>
    </location>
</feature>
<proteinExistence type="predicted"/>
<dbReference type="InterPro" id="IPR025525">
    <property type="entry name" value="hAT-like_transposase_RNase-H"/>
</dbReference>
<dbReference type="Pfam" id="PF14372">
    <property type="entry name" value="hAT-like_RNase-H"/>
    <property type="match status" value="1"/>
</dbReference>
<organism evidence="5">
    <name type="scientific">Ananas comosus var. bracteatus</name>
    <name type="common">red pineapple</name>
    <dbReference type="NCBI Taxonomy" id="296719"/>
    <lineage>
        <taxon>Eukaryota</taxon>
        <taxon>Viridiplantae</taxon>
        <taxon>Streptophyta</taxon>
        <taxon>Embryophyta</taxon>
        <taxon>Tracheophyta</taxon>
        <taxon>Spermatophyta</taxon>
        <taxon>Magnoliopsida</taxon>
        <taxon>Liliopsida</taxon>
        <taxon>Poales</taxon>
        <taxon>Bromeliaceae</taxon>
        <taxon>Bromelioideae</taxon>
        <taxon>Ananas</taxon>
    </lineage>
</organism>
<dbReference type="EMBL" id="LR862143">
    <property type="protein sequence ID" value="CAD1823589.1"/>
    <property type="molecule type" value="Genomic_DNA"/>
</dbReference>
<name>A0A6V7NYG8_ANACO</name>
<gene>
    <name evidence="5" type="ORF">CB5_LOCUS6800</name>
</gene>
<dbReference type="InterPro" id="IPR052035">
    <property type="entry name" value="ZnF_BED_domain_contain"/>
</dbReference>
<accession>A0A6V7NYG8</accession>
<evidence type="ECO:0000256" key="1">
    <source>
        <dbReference type="ARBA" id="ARBA00023125"/>
    </source>
</evidence>
<evidence type="ECO:0000313" key="5">
    <source>
        <dbReference type="EMBL" id="CAD1823589.1"/>
    </source>
</evidence>
<dbReference type="InterPro" id="IPR012337">
    <property type="entry name" value="RNaseH-like_sf"/>
</dbReference>
<evidence type="ECO:0000259" key="3">
    <source>
        <dbReference type="Pfam" id="PF05699"/>
    </source>
</evidence>
<keyword evidence="1" id="KW-0238">DNA-binding</keyword>
<dbReference type="PANTHER" id="PTHR46481">
    <property type="entry name" value="ZINC FINGER BED DOMAIN-CONTAINING PROTEIN 4"/>
    <property type="match status" value="1"/>
</dbReference>
<dbReference type="InterPro" id="IPR008906">
    <property type="entry name" value="HATC_C_dom"/>
</dbReference>
<protein>
    <recommendedName>
        <fullName evidence="6">Zinc finger BED domain-containing protein RICESLEEPER 2-like</fullName>
    </recommendedName>
</protein>
<dbReference type="PANTHER" id="PTHR46481:SF6">
    <property type="entry name" value="ZINC FINGER BED DOMAIN-CONTAINING PROTEIN RICESLEEPER 2-LIKE"/>
    <property type="match status" value="1"/>
</dbReference>
<evidence type="ECO:0000259" key="4">
    <source>
        <dbReference type="Pfam" id="PF14372"/>
    </source>
</evidence>
<sequence length="473" mass="54199">MSSSRIPSYQNSISSPAIEDTIADDSPIAIDEECRDDGDNHQLMKEKAIATGSPSKKRGRKKTSNVWKSFKKIQVLKGEYDHKMIREIIAKMIMAHEYPFSIVEHAWFNVLLKVLNPNYEKISRKTIKNDCMEVYDNEKDKLKKMLKSVGRISLTSDTWTSNQTIGYMCLTAHFIDFEWKLQKRVINFCELEPPHTGVVIADGIVECLLNWGIENKISTITLDNASSNDVAVRFLMDNFDEFLKNMAVEMRKKFDKYWGECNMLMSIAAIMDPRYKMKLIKFCFPKIYSQIEFVDHILKVQKALFDIYIYEVYVLEQVLKVPTQEVGGSNLSNDEIGQDLSKKKAKTKGRAEFDLFLETVDTMEIGKSELEIYLEEQNVRCDASTDTTFDVLNWWKVNSHKFPILSQMAKDILSVPITTVTSKSAFSAGGRVLTDYRSSLSNITVEALVCRGSWIRDASKLQLKPPNDRVILS</sequence>
<evidence type="ECO:0000256" key="2">
    <source>
        <dbReference type="SAM" id="MobiDB-lite"/>
    </source>
</evidence>
<reference evidence="5" key="1">
    <citation type="submission" date="2020-07" db="EMBL/GenBank/DDBJ databases">
        <authorList>
            <person name="Lin J."/>
        </authorList>
    </citation>
    <scope>NUCLEOTIDE SEQUENCE</scope>
</reference>
<feature type="compositionally biased region" description="Polar residues" evidence="2">
    <location>
        <begin position="1"/>
        <end position="15"/>
    </location>
</feature>
<evidence type="ECO:0008006" key="6">
    <source>
        <dbReference type="Google" id="ProtNLM"/>
    </source>
</evidence>
<dbReference type="SUPFAM" id="SSF53098">
    <property type="entry name" value="Ribonuclease H-like"/>
    <property type="match status" value="1"/>
</dbReference>
<dbReference type="AlphaFoldDB" id="A0A6V7NYG8"/>
<dbReference type="Pfam" id="PF05699">
    <property type="entry name" value="Dimer_Tnp_hAT"/>
    <property type="match status" value="1"/>
</dbReference>
<dbReference type="GO" id="GO:0046983">
    <property type="term" value="F:protein dimerization activity"/>
    <property type="evidence" value="ECO:0007669"/>
    <property type="project" value="InterPro"/>
</dbReference>
<dbReference type="SUPFAM" id="SSF140996">
    <property type="entry name" value="Hermes dimerisation domain"/>
    <property type="match status" value="1"/>
</dbReference>
<feature type="domain" description="hAT-like transposase RNase-H fold" evidence="4">
    <location>
        <begin position="236"/>
        <end position="306"/>
    </location>
</feature>
<feature type="region of interest" description="Disordered" evidence="2">
    <location>
        <begin position="1"/>
        <end position="23"/>
    </location>
</feature>